<organism evidence="3 4">
    <name type="scientific">Candidatus Rickettsiella viridis</name>
    <dbReference type="NCBI Taxonomy" id="676208"/>
    <lineage>
        <taxon>Bacteria</taxon>
        <taxon>Pseudomonadati</taxon>
        <taxon>Pseudomonadota</taxon>
        <taxon>Gammaproteobacteria</taxon>
        <taxon>Legionellales</taxon>
        <taxon>Coxiellaceae</taxon>
        <taxon>Rickettsiella</taxon>
    </lineage>
</organism>
<dbReference type="PANTHER" id="PTHR46229:SF2">
    <property type="entry name" value="BOLA-LIKE PROTEIN 1"/>
    <property type="match status" value="1"/>
</dbReference>
<name>A0A2Z5V3U9_9COXI</name>
<evidence type="ECO:0000256" key="2">
    <source>
        <dbReference type="RuleBase" id="RU003860"/>
    </source>
</evidence>
<evidence type="ECO:0000256" key="1">
    <source>
        <dbReference type="ARBA" id="ARBA00005578"/>
    </source>
</evidence>
<gene>
    <name evidence="3" type="ORF">RVIR1_06210</name>
</gene>
<accession>A0A2Z5V3U9</accession>
<dbReference type="RefSeq" id="WP_126322609.1">
    <property type="nucleotide sequence ID" value="NZ_AP018005.1"/>
</dbReference>
<reference evidence="3 4" key="1">
    <citation type="submission" date="2017-03" db="EMBL/GenBank/DDBJ databases">
        <title>The genome sequence of Candidatus Rickettsiella viridis.</title>
        <authorList>
            <person name="Nikoh N."/>
            <person name="Tsuchida T."/>
            <person name="Yamaguchi K."/>
            <person name="Maeda T."/>
            <person name="Shigenobu S."/>
            <person name="Fukatsu T."/>
        </authorList>
    </citation>
    <scope>NUCLEOTIDE SEQUENCE [LARGE SCALE GENOMIC DNA]</scope>
    <source>
        <strain evidence="3 4">Ap-RA04</strain>
    </source>
</reference>
<dbReference type="InterPro" id="IPR002634">
    <property type="entry name" value="BolA"/>
</dbReference>
<dbReference type="Pfam" id="PF01722">
    <property type="entry name" value="BolA"/>
    <property type="match status" value="1"/>
</dbReference>
<evidence type="ECO:0000313" key="3">
    <source>
        <dbReference type="EMBL" id="BBB15122.1"/>
    </source>
</evidence>
<keyword evidence="4" id="KW-1185">Reference proteome</keyword>
<dbReference type="PIRSF" id="PIRSF003113">
    <property type="entry name" value="BolA"/>
    <property type="match status" value="1"/>
</dbReference>
<dbReference type="OrthoDB" id="9812890at2"/>
<dbReference type="AlphaFoldDB" id="A0A2Z5V3U9"/>
<dbReference type="EMBL" id="AP018005">
    <property type="protein sequence ID" value="BBB15122.1"/>
    <property type="molecule type" value="Genomic_DNA"/>
</dbReference>
<dbReference type="SUPFAM" id="SSF82657">
    <property type="entry name" value="BolA-like"/>
    <property type="match status" value="1"/>
</dbReference>
<dbReference type="Proteomes" id="UP000282483">
    <property type="component" value="Chromosome"/>
</dbReference>
<dbReference type="PANTHER" id="PTHR46229">
    <property type="entry name" value="BOLA TRANSCRIPTION REGULATOR"/>
    <property type="match status" value="1"/>
</dbReference>
<dbReference type="Gene3D" id="3.30.300.90">
    <property type="entry name" value="BolA-like"/>
    <property type="match status" value="1"/>
</dbReference>
<proteinExistence type="inferred from homology"/>
<protein>
    <submittedName>
        <fullName evidence="3">Morphogene BolA protein</fullName>
    </submittedName>
</protein>
<comment type="similarity">
    <text evidence="1 2">Belongs to the BolA/IbaG family.</text>
</comment>
<dbReference type="KEGG" id="rvi:RVIR1_06210"/>
<dbReference type="InterPro" id="IPR036065">
    <property type="entry name" value="BolA-like_sf"/>
</dbReference>
<sequence>MKTTKTDDRISSLRTKLSQALAPTYLEIIDDGAQHIGHSEEGAGHFTVRISSPLFQTKPLIECHRLVYAALGNTVGTEIHALRIEIIPNQ</sequence>
<evidence type="ECO:0000313" key="4">
    <source>
        <dbReference type="Proteomes" id="UP000282483"/>
    </source>
</evidence>
<dbReference type="InterPro" id="IPR050961">
    <property type="entry name" value="BolA/IbaG_stress_morph_reg"/>
</dbReference>